<sequence>MDGILPLWKEKGMTSHDCVFKLRKILRTKKVGHTGTLDPNVEGVLPICIGSATKVASYITDSGKEYIAEVSIGTATETEDADGTVVEKNLSEKVITRKQVLQVLSSLTGHITQIPPMYSAVKVNGRKLYEYARKGIEVERPERSVHIHEIDLLSEDEQFQGIEPRFTIKVRCGKGTYIRTLAVQIGERLGYPAHMSHLVRTASGSFVQNDCLTLDEVRNMQESGILEPFLRPLETALDDIVEVHVEDNAELLTKILNGQVLPLHPIFDTEPEAVFSEHGRAIAVYAPHPEKAGLMKPVKMFLANRGEEGENVGNN</sequence>
<dbReference type="PANTHER" id="PTHR13767">
    <property type="entry name" value="TRNA-PSEUDOURIDINE SYNTHASE"/>
    <property type="match status" value="1"/>
</dbReference>
<evidence type="ECO:0000256" key="4">
    <source>
        <dbReference type="ARBA" id="ARBA00023235"/>
    </source>
</evidence>
<evidence type="ECO:0000313" key="8">
    <source>
        <dbReference type="EMBL" id="MBD7907086.1"/>
    </source>
</evidence>
<comment type="catalytic activity">
    <reaction evidence="1 5">
        <text>uridine(55) in tRNA = pseudouridine(55) in tRNA</text>
        <dbReference type="Rhea" id="RHEA:42532"/>
        <dbReference type="Rhea" id="RHEA-COMP:10101"/>
        <dbReference type="Rhea" id="RHEA-COMP:10102"/>
        <dbReference type="ChEBI" id="CHEBI:65314"/>
        <dbReference type="ChEBI" id="CHEBI:65315"/>
        <dbReference type="EC" id="5.4.99.25"/>
    </reaction>
</comment>
<evidence type="ECO:0000256" key="5">
    <source>
        <dbReference type="HAMAP-Rule" id="MF_01080"/>
    </source>
</evidence>
<comment type="caution">
    <text evidence="8">The sequence shown here is derived from an EMBL/GenBank/DDBJ whole genome shotgun (WGS) entry which is preliminary data.</text>
</comment>
<organism evidence="8 9">
    <name type="scientific">Sporosarcina gallistercoris</name>
    <dbReference type="NCBI Taxonomy" id="2762245"/>
    <lineage>
        <taxon>Bacteria</taxon>
        <taxon>Bacillati</taxon>
        <taxon>Bacillota</taxon>
        <taxon>Bacilli</taxon>
        <taxon>Bacillales</taxon>
        <taxon>Caryophanaceae</taxon>
        <taxon>Sporosarcina</taxon>
    </lineage>
</organism>
<dbReference type="PANTHER" id="PTHR13767:SF2">
    <property type="entry name" value="PSEUDOURIDYLATE SYNTHASE TRUB1"/>
    <property type="match status" value="1"/>
</dbReference>
<gene>
    <name evidence="5 8" type="primary">truB</name>
    <name evidence="8" type="ORF">H9659_01900</name>
</gene>
<dbReference type="NCBIfam" id="TIGR00431">
    <property type="entry name" value="TruB"/>
    <property type="match status" value="1"/>
</dbReference>
<dbReference type="SUPFAM" id="SSF55120">
    <property type="entry name" value="Pseudouridine synthase"/>
    <property type="match status" value="1"/>
</dbReference>
<keyword evidence="4 5" id="KW-0413">Isomerase</keyword>
<dbReference type="EC" id="5.4.99.25" evidence="5"/>
<dbReference type="HAMAP" id="MF_01080">
    <property type="entry name" value="TruB_bact"/>
    <property type="match status" value="1"/>
</dbReference>
<evidence type="ECO:0000256" key="2">
    <source>
        <dbReference type="ARBA" id="ARBA00005642"/>
    </source>
</evidence>
<proteinExistence type="inferred from homology"/>
<dbReference type="InterPro" id="IPR032819">
    <property type="entry name" value="TruB_C"/>
</dbReference>
<dbReference type="InterPro" id="IPR002501">
    <property type="entry name" value="PsdUridine_synth_N"/>
</dbReference>
<accession>A0ABR8PFZ4</accession>
<evidence type="ECO:0000259" key="6">
    <source>
        <dbReference type="Pfam" id="PF01509"/>
    </source>
</evidence>
<dbReference type="Pfam" id="PF16198">
    <property type="entry name" value="TruB_C_2"/>
    <property type="match status" value="1"/>
</dbReference>
<comment type="similarity">
    <text evidence="2 5">Belongs to the pseudouridine synthase TruB family. Type 1 subfamily.</text>
</comment>
<dbReference type="Gene3D" id="3.30.2350.10">
    <property type="entry name" value="Pseudouridine synthase"/>
    <property type="match status" value="1"/>
</dbReference>
<reference evidence="8 9" key="1">
    <citation type="submission" date="2020-08" db="EMBL/GenBank/DDBJ databases">
        <title>A Genomic Blueprint of the Chicken Gut Microbiome.</title>
        <authorList>
            <person name="Gilroy R."/>
            <person name="Ravi A."/>
            <person name="Getino M."/>
            <person name="Pursley I."/>
            <person name="Horton D.L."/>
            <person name="Alikhan N.-F."/>
            <person name="Baker D."/>
            <person name="Gharbi K."/>
            <person name="Hall N."/>
            <person name="Watson M."/>
            <person name="Adriaenssens E.M."/>
            <person name="Foster-Nyarko E."/>
            <person name="Jarju S."/>
            <person name="Secka A."/>
            <person name="Antonio M."/>
            <person name="Oren A."/>
            <person name="Chaudhuri R."/>
            <person name="La Ragione R.M."/>
            <person name="Hildebrand F."/>
            <person name="Pallen M.J."/>
        </authorList>
    </citation>
    <scope>NUCLEOTIDE SEQUENCE [LARGE SCALE GENOMIC DNA]</scope>
    <source>
        <strain evidence="8 9">Sa3CUA8</strain>
    </source>
</reference>
<evidence type="ECO:0000256" key="3">
    <source>
        <dbReference type="ARBA" id="ARBA00022694"/>
    </source>
</evidence>
<evidence type="ECO:0000259" key="7">
    <source>
        <dbReference type="Pfam" id="PF16198"/>
    </source>
</evidence>
<dbReference type="CDD" id="cd02573">
    <property type="entry name" value="PseudoU_synth_EcTruB"/>
    <property type="match status" value="1"/>
</dbReference>
<dbReference type="InterPro" id="IPR014780">
    <property type="entry name" value="tRNA_psdUridine_synth_TruB"/>
</dbReference>
<protein>
    <recommendedName>
        <fullName evidence="5">tRNA pseudouridine synthase B</fullName>
        <ecNumber evidence="5">5.4.99.25</ecNumber>
    </recommendedName>
    <alternativeName>
        <fullName evidence="5">tRNA pseudouridine(55) synthase</fullName>
        <shortName evidence="5">Psi55 synthase</shortName>
    </alternativeName>
    <alternativeName>
        <fullName evidence="5">tRNA pseudouridylate synthase</fullName>
    </alternativeName>
    <alternativeName>
        <fullName evidence="5">tRNA-uridine isomerase</fullName>
    </alternativeName>
</protein>
<dbReference type="RefSeq" id="WP_191688208.1">
    <property type="nucleotide sequence ID" value="NZ_JACSQY010000001.1"/>
</dbReference>
<feature type="domain" description="Pseudouridine synthase II N-terminal" evidence="6">
    <location>
        <begin position="23"/>
        <end position="178"/>
    </location>
</feature>
<name>A0ABR8PFZ4_9BACL</name>
<keyword evidence="9" id="KW-1185">Reference proteome</keyword>
<dbReference type="Proteomes" id="UP000659496">
    <property type="component" value="Unassembled WGS sequence"/>
</dbReference>
<keyword evidence="3 5" id="KW-0819">tRNA processing</keyword>
<feature type="active site" description="Nucleophile" evidence="5">
    <location>
        <position position="38"/>
    </location>
</feature>
<evidence type="ECO:0000313" key="9">
    <source>
        <dbReference type="Proteomes" id="UP000659496"/>
    </source>
</evidence>
<feature type="domain" description="tRNA pseudouridylate synthase B C-terminal" evidence="7">
    <location>
        <begin position="179"/>
        <end position="237"/>
    </location>
</feature>
<dbReference type="Pfam" id="PF01509">
    <property type="entry name" value="TruB_N"/>
    <property type="match status" value="1"/>
</dbReference>
<comment type="function">
    <text evidence="5">Responsible for synthesis of pseudouridine from uracil-55 in the psi GC loop of transfer RNAs.</text>
</comment>
<dbReference type="InterPro" id="IPR020103">
    <property type="entry name" value="PsdUridine_synth_cat_dom_sf"/>
</dbReference>
<dbReference type="EMBL" id="JACSQY010000001">
    <property type="protein sequence ID" value="MBD7907086.1"/>
    <property type="molecule type" value="Genomic_DNA"/>
</dbReference>
<evidence type="ECO:0000256" key="1">
    <source>
        <dbReference type="ARBA" id="ARBA00000385"/>
    </source>
</evidence>